<dbReference type="GO" id="GO:0006413">
    <property type="term" value="P:translational initiation"/>
    <property type="evidence" value="ECO:0007669"/>
    <property type="project" value="TreeGrafter"/>
</dbReference>
<dbReference type="Proteomes" id="UP000009131">
    <property type="component" value="Unassembled WGS sequence"/>
</dbReference>
<dbReference type="Gene3D" id="1.10.287.110">
    <property type="entry name" value="DnaJ domain"/>
    <property type="match status" value="1"/>
</dbReference>
<feature type="region of interest" description="Disordered" evidence="2">
    <location>
        <begin position="71"/>
        <end position="103"/>
    </location>
</feature>
<dbReference type="InterPro" id="IPR001623">
    <property type="entry name" value="DnaJ_domain"/>
</dbReference>
<dbReference type="RefSeq" id="XP_014569959.1">
    <property type="nucleotide sequence ID" value="XM_014714473.1"/>
</dbReference>
<feature type="domain" description="J" evidence="3">
    <location>
        <begin position="4"/>
        <end position="70"/>
    </location>
</feature>
<dbReference type="InParanoid" id="G7DXY1"/>
<evidence type="ECO:0000313" key="4">
    <source>
        <dbReference type="EMBL" id="GAA95441.1"/>
    </source>
</evidence>
<name>G7DXY1_MIXOS</name>
<dbReference type="Pfam" id="PF01556">
    <property type="entry name" value="DnaJ_C"/>
    <property type="match status" value="1"/>
</dbReference>
<dbReference type="Gene3D" id="2.60.260.20">
    <property type="entry name" value="Urease metallochaperone UreE, N-terminal domain"/>
    <property type="match status" value="2"/>
</dbReference>
<feature type="region of interest" description="Disordered" evidence="2">
    <location>
        <begin position="110"/>
        <end position="129"/>
    </location>
</feature>
<dbReference type="GO" id="GO:0005829">
    <property type="term" value="C:cytosol"/>
    <property type="evidence" value="ECO:0007669"/>
    <property type="project" value="TreeGrafter"/>
</dbReference>
<reference evidence="4 5" key="1">
    <citation type="journal article" date="2011" name="J. Gen. Appl. Microbiol.">
        <title>Draft genome sequencing of the enigmatic basidiomycete Mixia osmundae.</title>
        <authorList>
            <person name="Nishida H."/>
            <person name="Nagatsuka Y."/>
            <person name="Sugiyama J."/>
        </authorList>
    </citation>
    <scope>NUCLEOTIDE SEQUENCE [LARGE SCALE GENOMIC DNA]</scope>
    <source>
        <strain evidence="5">CBS 9802 / IAM 14324 / JCM 22182 / KY 12970</strain>
    </source>
</reference>
<dbReference type="AlphaFoldDB" id="G7DXY1"/>
<dbReference type="FunCoup" id="G7DXY1">
    <property type="interactions" value="234"/>
</dbReference>
<dbReference type="SUPFAM" id="SSF49493">
    <property type="entry name" value="HSP40/DnaJ peptide-binding domain"/>
    <property type="match status" value="2"/>
</dbReference>
<dbReference type="CDD" id="cd10747">
    <property type="entry name" value="DnaJ_C"/>
    <property type="match status" value="1"/>
</dbReference>
<dbReference type="HOGENOM" id="CLU_017633_0_0_1"/>
<dbReference type="GO" id="GO:0051087">
    <property type="term" value="F:protein-folding chaperone binding"/>
    <property type="evidence" value="ECO:0007669"/>
    <property type="project" value="TreeGrafter"/>
</dbReference>
<dbReference type="PROSITE" id="PS00636">
    <property type="entry name" value="DNAJ_1"/>
    <property type="match status" value="1"/>
</dbReference>
<feature type="compositionally biased region" description="Gly residues" evidence="2">
    <location>
        <begin position="177"/>
        <end position="191"/>
    </location>
</feature>
<dbReference type="STRING" id="764103.G7DXY1"/>
<protein>
    <recommendedName>
        <fullName evidence="3">J domain-containing protein</fullName>
    </recommendedName>
</protein>
<dbReference type="OMA" id="MPIRKEG"/>
<dbReference type="GO" id="GO:0006457">
    <property type="term" value="P:protein folding"/>
    <property type="evidence" value="ECO:0007669"/>
    <property type="project" value="InterPro"/>
</dbReference>
<comment type="caution">
    <text evidence="4">The sequence shown here is derived from an EMBL/GenBank/DDBJ whole genome shotgun (WGS) entry which is preliminary data.</text>
</comment>
<gene>
    <name evidence="4" type="primary">Mo02095</name>
    <name evidence="4" type="ORF">E5Q_02095</name>
</gene>
<dbReference type="PRINTS" id="PR00625">
    <property type="entry name" value="JDOMAIN"/>
</dbReference>
<evidence type="ECO:0000259" key="3">
    <source>
        <dbReference type="PROSITE" id="PS50076"/>
    </source>
</evidence>
<keyword evidence="5" id="KW-1185">Reference proteome</keyword>
<keyword evidence="1" id="KW-0143">Chaperone</keyword>
<dbReference type="EMBL" id="BABT02000062">
    <property type="protein sequence ID" value="GAA95441.1"/>
    <property type="molecule type" value="Genomic_DNA"/>
</dbReference>
<accession>G7DXY1</accession>
<dbReference type="FunFam" id="2.60.260.20:FF:000015">
    <property type="entry name" value="Heat shock protein 40"/>
    <property type="match status" value="1"/>
</dbReference>
<dbReference type="InterPro" id="IPR002939">
    <property type="entry name" value="DnaJ_C"/>
</dbReference>
<dbReference type="InterPro" id="IPR036869">
    <property type="entry name" value="J_dom_sf"/>
</dbReference>
<dbReference type="PANTHER" id="PTHR24078">
    <property type="entry name" value="DNAJ HOMOLOG SUBFAMILY C MEMBER"/>
    <property type="match status" value="1"/>
</dbReference>
<dbReference type="SUPFAM" id="SSF46565">
    <property type="entry name" value="Chaperone J-domain"/>
    <property type="match status" value="1"/>
</dbReference>
<dbReference type="SMART" id="SM00271">
    <property type="entry name" value="DnaJ"/>
    <property type="match status" value="1"/>
</dbReference>
<dbReference type="PROSITE" id="PS50076">
    <property type="entry name" value="DNAJ_2"/>
    <property type="match status" value="1"/>
</dbReference>
<sequence length="389" mass="40802">MGKDYYKSLGVDKTATDDELKKAYKKMAMKWHPDRNAGKEEAAGKKFKEISEAYEVLSDSNKRAIYDQVGEEGLKGRPPPGASASGFGGMPGGGGGNPFASFGGGAGGPGFSFSSSGGPGGFQPSDPTTIFEQMFGSAFGGAGGGGGNPFASFAGGQPRRAQSGMHPMDVDDDMAGMFGGGASGMPGGMPNGRGTPEPIKAPEITRPLPVDLESLYTGTTKKLKISRKTLSGAQEEKVLEIVIKPGWKAGTKIRFNGAGNEERTSRGTTSQDIVFVVEERPHPTFKRDGDDLVYPLPVPLADALAGTTEKKRSVKHLSGEVITFNVPFPNPQTGGIPLKPGQEIRVPGKGFPITRKGSGKGKGDMVVKVDLQMPARVTAEQALQLRNLL</sequence>
<dbReference type="PANTHER" id="PTHR24078:SF553">
    <property type="entry name" value="DNAJ HOMOLOG SUBFAMILY B MEMBER 5"/>
    <property type="match status" value="1"/>
</dbReference>
<organism evidence="4 5">
    <name type="scientific">Mixia osmundae (strain CBS 9802 / IAM 14324 / JCM 22182 / KY 12970)</name>
    <dbReference type="NCBI Taxonomy" id="764103"/>
    <lineage>
        <taxon>Eukaryota</taxon>
        <taxon>Fungi</taxon>
        <taxon>Dikarya</taxon>
        <taxon>Basidiomycota</taxon>
        <taxon>Pucciniomycotina</taxon>
        <taxon>Mixiomycetes</taxon>
        <taxon>Mixiales</taxon>
        <taxon>Mixiaceae</taxon>
        <taxon>Mixia</taxon>
    </lineage>
</organism>
<dbReference type="InterPro" id="IPR008971">
    <property type="entry name" value="HSP40/DnaJ_pept-bd"/>
</dbReference>
<evidence type="ECO:0000256" key="1">
    <source>
        <dbReference type="ARBA" id="ARBA00023186"/>
    </source>
</evidence>
<feature type="compositionally biased region" description="Gly residues" evidence="2">
    <location>
        <begin position="86"/>
        <end position="103"/>
    </location>
</feature>
<evidence type="ECO:0000256" key="2">
    <source>
        <dbReference type="SAM" id="MobiDB-lite"/>
    </source>
</evidence>
<evidence type="ECO:0000313" key="5">
    <source>
        <dbReference type="Proteomes" id="UP000009131"/>
    </source>
</evidence>
<reference evidence="4 5" key="2">
    <citation type="journal article" date="2012" name="Open Biol.">
        <title>Characteristics of nucleosomes and linker DNA regions on the genome of the basidiomycete Mixia osmundae revealed by mono- and dinucleosome mapping.</title>
        <authorList>
            <person name="Nishida H."/>
            <person name="Kondo S."/>
            <person name="Matsumoto T."/>
            <person name="Suzuki Y."/>
            <person name="Yoshikawa H."/>
            <person name="Taylor T.D."/>
            <person name="Sugiyama J."/>
        </authorList>
    </citation>
    <scope>NUCLEOTIDE SEQUENCE [LARGE SCALE GENOMIC DNA]</scope>
    <source>
        <strain evidence="5">CBS 9802 / IAM 14324 / JCM 22182 / KY 12970</strain>
    </source>
</reference>
<dbReference type="InterPro" id="IPR051339">
    <property type="entry name" value="DnaJ_subfamily_B"/>
</dbReference>
<feature type="region of interest" description="Disordered" evidence="2">
    <location>
        <begin position="148"/>
        <end position="196"/>
    </location>
</feature>
<dbReference type="InterPro" id="IPR018253">
    <property type="entry name" value="DnaJ_domain_CS"/>
</dbReference>
<dbReference type="Pfam" id="PF00226">
    <property type="entry name" value="DnaJ"/>
    <property type="match status" value="1"/>
</dbReference>
<dbReference type="OrthoDB" id="10250354at2759"/>
<dbReference type="GO" id="GO:0051082">
    <property type="term" value="F:unfolded protein binding"/>
    <property type="evidence" value="ECO:0007669"/>
    <property type="project" value="InterPro"/>
</dbReference>
<dbReference type="CDD" id="cd06257">
    <property type="entry name" value="DnaJ"/>
    <property type="match status" value="1"/>
</dbReference>
<proteinExistence type="predicted"/>
<dbReference type="eggNOG" id="KOG0714">
    <property type="taxonomic scope" value="Eukaryota"/>
</dbReference>